<dbReference type="EMBL" id="JANPWB010000005">
    <property type="protein sequence ID" value="KAJ1188776.1"/>
    <property type="molecule type" value="Genomic_DNA"/>
</dbReference>
<gene>
    <name evidence="1" type="ORF">NDU88_005533</name>
</gene>
<evidence type="ECO:0000313" key="2">
    <source>
        <dbReference type="Proteomes" id="UP001066276"/>
    </source>
</evidence>
<accession>A0AAV7UJ83</accession>
<protein>
    <submittedName>
        <fullName evidence="1">Uncharacterized protein</fullName>
    </submittedName>
</protein>
<reference evidence="1" key="1">
    <citation type="journal article" date="2022" name="bioRxiv">
        <title>Sequencing and chromosome-scale assembly of the giantPleurodeles waltlgenome.</title>
        <authorList>
            <person name="Brown T."/>
            <person name="Elewa A."/>
            <person name="Iarovenko S."/>
            <person name="Subramanian E."/>
            <person name="Araus A.J."/>
            <person name="Petzold A."/>
            <person name="Susuki M."/>
            <person name="Suzuki K.-i.T."/>
            <person name="Hayashi T."/>
            <person name="Toyoda A."/>
            <person name="Oliveira C."/>
            <person name="Osipova E."/>
            <person name="Leigh N.D."/>
            <person name="Simon A."/>
            <person name="Yun M.H."/>
        </authorList>
    </citation>
    <scope>NUCLEOTIDE SEQUENCE</scope>
    <source>
        <strain evidence="1">20211129_DDA</strain>
        <tissue evidence="1">Liver</tissue>
    </source>
</reference>
<keyword evidence="2" id="KW-1185">Reference proteome</keyword>
<evidence type="ECO:0000313" key="1">
    <source>
        <dbReference type="EMBL" id="KAJ1188776.1"/>
    </source>
</evidence>
<name>A0AAV7UJ83_PLEWA</name>
<proteinExistence type="predicted"/>
<sequence>MFWSCPDYGRFWQQIAETLAELTQRTTLYTVESVVLGLFRRSKRAAAASRFVDLALIIGRRAIAMKWKSHQLPTLPHWCAAFLKWGKTEAVALRREEARGQRKIPFANKWDMCMQELEGYRE</sequence>
<dbReference type="AlphaFoldDB" id="A0AAV7UJ83"/>
<dbReference type="Proteomes" id="UP001066276">
    <property type="component" value="Chromosome 3_1"/>
</dbReference>
<comment type="caution">
    <text evidence="1">The sequence shown here is derived from an EMBL/GenBank/DDBJ whole genome shotgun (WGS) entry which is preliminary data.</text>
</comment>
<organism evidence="1 2">
    <name type="scientific">Pleurodeles waltl</name>
    <name type="common">Iberian ribbed newt</name>
    <dbReference type="NCBI Taxonomy" id="8319"/>
    <lineage>
        <taxon>Eukaryota</taxon>
        <taxon>Metazoa</taxon>
        <taxon>Chordata</taxon>
        <taxon>Craniata</taxon>
        <taxon>Vertebrata</taxon>
        <taxon>Euteleostomi</taxon>
        <taxon>Amphibia</taxon>
        <taxon>Batrachia</taxon>
        <taxon>Caudata</taxon>
        <taxon>Salamandroidea</taxon>
        <taxon>Salamandridae</taxon>
        <taxon>Pleurodelinae</taxon>
        <taxon>Pleurodeles</taxon>
    </lineage>
</organism>